<name>A0A3B0YQR9_9ZZZZ</name>
<protein>
    <recommendedName>
        <fullName evidence="2">Lipoprotein</fullName>
    </recommendedName>
</protein>
<reference evidence="1" key="1">
    <citation type="submission" date="2018-06" db="EMBL/GenBank/DDBJ databases">
        <authorList>
            <person name="Zhirakovskaya E."/>
        </authorList>
    </citation>
    <scope>NUCLEOTIDE SEQUENCE</scope>
</reference>
<proteinExistence type="predicted"/>
<dbReference type="AlphaFoldDB" id="A0A3B0YQR9"/>
<organism evidence="1">
    <name type="scientific">hydrothermal vent metagenome</name>
    <dbReference type="NCBI Taxonomy" id="652676"/>
    <lineage>
        <taxon>unclassified sequences</taxon>
        <taxon>metagenomes</taxon>
        <taxon>ecological metagenomes</taxon>
    </lineage>
</organism>
<dbReference type="EMBL" id="UOFJ01000579">
    <property type="protein sequence ID" value="VAW71214.1"/>
    <property type="molecule type" value="Genomic_DNA"/>
</dbReference>
<evidence type="ECO:0000313" key="1">
    <source>
        <dbReference type="EMBL" id="VAW71214.1"/>
    </source>
</evidence>
<gene>
    <name evidence="1" type="ORF">MNBD_GAMMA10-3194</name>
</gene>
<accession>A0A3B0YQR9</accession>
<sequence length="442" mass="50951">MVLRGMGYQAAFSTAIFLFMLLGLGSCGFFETEQSIATDKAQRREVLQGLASTYWQGAKISVRSLKIGEAVESIDFAAIKKQQQSELQLGKHLSRIYDWEFLLREEEPDVKALSVSELVELAQEIYQMSDTIKSMDEDDYPTMMQVISNSRIALKKEPIELPEHWNNSMEHWAFAVVMESRFGFGSWKSYELSKMKIDDFKTTDLKVFSSVHKAIDELRSEWFYLAEQTLTQALDALEREKITLMPGSQGLFSKANTSENTVEQQFKFQMKALIHLLRGFARKQTKRVELEALALEDVQAAVNNFSLAGVDNELVWLAESYLYIKNEEPEKAIQALTKLEGSRYIGKKEKKIIQETVQKIKDRDPDGALNLLTDKIIMYKLGMSYAVSYFNEIEWLKILEKTEEGRAMLVRFKELEQEYQKAKKYLDIDELSRKSKALLNME</sequence>
<evidence type="ECO:0008006" key="2">
    <source>
        <dbReference type="Google" id="ProtNLM"/>
    </source>
</evidence>
<dbReference type="PROSITE" id="PS51257">
    <property type="entry name" value="PROKAR_LIPOPROTEIN"/>
    <property type="match status" value="1"/>
</dbReference>